<evidence type="ECO:0000256" key="13">
    <source>
        <dbReference type="PIRSR" id="PIRSR001492-1"/>
    </source>
</evidence>
<feature type="domain" description="Metalloenzyme" evidence="16">
    <location>
        <begin position="7"/>
        <end position="502"/>
    </location>
</feature>
<dbReference type="InterPro" id="IPR036646">
    <property type="entry name" value="PGAM_B_sf"/>
</dbReference>
<keyword evidence="8" id="KW-0324">Glycolysis</keyword>
<dbReference type="NCBIfam" id="TIGR01307">
    <property type="entry name" value="pgm_bpd_ind"/>
    <property type="match status" value="1"/>
</dbReference>
<feature type="binding site" evidence="15">
    <location>
        <position position="66"/>
    </location>
    <ligand>
        <name>Mn(2+)</name>
        <dbReference type="ChEBI" id="CHEBI:29035"/>
        <label>2</label>
    </ligand>
</feature>
<keyword evidence="9 15" id="KW-0464">Manganese</keyword>
<dbReference type="EMBL" id="KB445810">
    <property type="protein sequence ID" value="EMD32508.1"/>
    <property type="molecule type" value="Genomic_DNA"/>
</dbReference>
<comment type="similarity">
    <text evidence="5">Belongs to the BPG-independent phosphoglycerate mutase family.</text>
</comment>
<feature type="binding site" evidence="15">
    <location>
        <position position="440"/>
    </location>
    <ligand>
        <name>Mn(2+)</name>
        <dbReference type="ChEBI" id="CHEBI:29035"/>
        <label>2</label>
    </ligand>
</feature>
<evidence type="ECO:0000256" key="4">
    <source>
        <dbReference type="ARBA" id="ARBA00004798"/>
    </source>
</evidence>
<evidence type="ECO:0000313" key="18">
    <source>
        <dbReference type="EMBL" id="EMD32508.1"/>
    </source>
</evidence>
<comment type="pathway">
    <text evidence="4">Carbohydrate degradation; glycolysis; pyruvate from D-glyceraldehyde 3-phosphate: step 3/5.</text>
</comment>
<evidence type="ECO:0000313" key="19">
    <source>
        <dbReference type="Proteomes" id="UP000016930"/>
    </source>
</evidence>
<evidence type="ECO:0000256" key="5">
    <source>
        <dbReference type="ARBA" id="ARBA00008819"/>
    </source>
</evidence>
<feature type="binding site" evidence="14">
    <location>
        <position position="332"/>
    </location>
    <ligand>
        <name>substrate</name>
    </ligand>
</feature>
<dbReference type="SUPFAM" id="SSF64158">
    <property type="entry name" value="2,3-Bisphosphoglycerate-independent phosphoglycerate mutase, substrate-binding domain"/>
    <property type="match status" value="1"/>
</dbReference>
<evidence type="ECO:0000259" key="16">
    <source>
        <dbReference type="Pfam" id="PF01676"/>
    </source>
</evidence>
<feature type="binding site" evidence="14">
    <location>
        <begin position="157"/>
        <end position="158"/>
    </location>
    <ligand>
        <name>substrate</name>
    </ligand>
</feature>
<dbReference type="InterPro" id="IPR005995">
    <property type="entry name" value="Pgm_bpd_ind"/>
</dbReference>
<dbReference type="Pfam" id="PF01676">
    <property type="entry name" value="Metalloenzyme"/>
    <property type="match status" value="1"/>
</dbReference>
<evidence type="ECO:0000259" key="17">
    <source>
        <dbReference type="Pfam" id="PF06415"/>
    </source>
</evidence>
<comment type="cofactor">
    <cofactor evidence="2">
        <name>Mn(2+)</name>
        <dbReference type="ChEBI" id="CHEBI:29035"/>
    </cofactor>
</comment>
<evidence type="ECO:0000256" key="3">
    <source>
        <dbReference type="ARBA" id="ARBA00002315"/>
    </source>
</evidence>
<dbReference type="Gene3D" id="3.40.720.10">
    <property type="entry name" value="Alkaline Phosphatase, subunit A"/>
    <property type="match status" value="1"/>
</dbReference>
<feature type="binding site" evidence="15">
    <location>
        <position position="459"/>
    </location>
    <ligand>
        <name>Mn(2+)</name>
        <dbReference type="ChEBI" id="CHEBI:29035"/>
        <label>1</label>
    </ligand>
</feature>
<evidence type="ECO:0000256" key="2">
    <source>
        <dbReference type="ARBA" id="ARBA00001936"/>
    </source>
</evidence>
<dbReference type="GO" id="GO:0004619">
    <property type="term" value="F:phosphoglycerate mutase activity"/>
    <property type="evidence" value="ECO:0007669"/>
    <property type="project" value="UniProtKB-EC"/>
</dbReference>
<comment type="catalytic activity">
    <reaction evidence="1">
        <text>(2R)-2-phosphoglycerate = (2R)-3-phosphoglycerate</text>
        <dbReference type="Rhea" id="RHEA:15901"/>
        <dbReference type="ChEBI" id="CHEBI:58272"/>
        <dbReference type="ChEBI" id="CHEBI:58289"/>
        <dbReference type="EC" id="5.4.2.12"/>
    </reaction>
</comment>
<proteinExistence type="inferred from homology"/>
<evidence type="ECO:0000256" key="1">
    <source>
        <dbReference type="ARBA" id="ARBA00000370"/>
    </source>
</evidence>
<dbReference type="Pfam" id="PF06415">
    <property type="entry name" value="iPGM_N"/>
    <property type="match status" value="1"/>
</dbReference>
<dbReference type="AlphaFoldDB" id="M2Q6R2"/>
<dbReference type="GO" id="GO:0006007">
    <property type="term" value="P:glucose catabolic process"/>
    <property type="evidence" value="ECO:0007669"/>
    <property type="project" value="InterPro"/>
</dbReference>
<dbReference type="GO" id="GO:0030145">
    <property type="term" value="F:manganese ion binding"/>
    <property type="evidence" value="ECO:0007669"/>
    <property type="project" value="InterPro"/>
</dbReference>
<dbReference type="HAMAP" id="MF_01038">
    <property type="entry name" value="GpmI"/>
    <property type="match status" value="1"/>
</dbReference>
<evidence type="ECO:0000256" key="12">
    <source>
        <dbReference type="ARBA" id="ARBA00083354"/>
    </source>
</evidence>
<feature type="binding site" evidence="15">
    <location>
        <position position="14"/>
    </location>
    <ligand>
        <name>Mn(2+)</name>
        <dbReference type="ChEBI" id="CHEBI:29035"/>
        <label>2</label>
    </ligand>
</feature>
<evidence type="ECO:0000256" key="15">
    <source>
        <dbReference type="PIRSR" id="PIRSR001492-3"/>
    </source>
</evidence>
<evidence type="ECO:0000256" key="10">
    <source>
        <dbReference type="ARBA" id="ARBA00023235"/>
    </source>
</evidence>
<gene>
    <name evidence="18" type="ORF">CERSUDRAFT_118541</name>
</gene>
<feature type="binding site" evidence="14">
    <location>
        <position position="189"/>
    </location>
    <ligand>
        <name>substrate</name>
    </ligand>
</feature>
<feature type="domain" description="BPG-independent PGAM N-terminal" evidence="17">
    <location>
        <begin position="86"/>
        <end position="295"/>
    </location>
</feature>
<reference evidence="18 19" key="1">
    <citation type="journal article" date="2012" name="Proc. Natl. Acad. Sci. U.S.A.">
        <title>Comparative genomics of Ceriporiopsis subvermispora and Phanerochaete chrysosporium provide insight into selective ligninolysis.</title>
        <authorList>
            <person name="Fernandez-Fueyo E."/>
            <person name="Ruiz-Duenas F.J."/>
            <person name="Ferreira P."/>
            <person name="Floudas D."/>
            <person name="Hibbett D.S."/>
            <person name="Canessa P."/>
            <person name="Larrondo L.F."/>
            <person name="James T.Y."/>
            <person name="Seelenfreund D."/>
            <person name="Lobos S."/>
            <person name="Polanco R."/>
            <person name="Tello M."/>
            <person name="Honda Y."/>
            <person name="Watanabe T."/>
            <person name="Watanabe T."/>
            <person name="Ryu J.S."/>
            <person name="Kubicek C.P."/>
            <person name="Schmoll M."/>
            <person name="Gaskell J."/>
            <person name="Hammel K.E."/>
            <person name="St John F.J."/>
            <person name="Vanden Wymelenberg A."/>
            <person name="Sabat G."/>
            <person name="Splinter BonDurant S."/>
            <person name="Syed K."/>
            <person name="Yadav J.S."/>
            <person name="Doddapaneni H."/>
            <person name="Subramanian V."/>
            <person name="Lavin J.L."/>
            <person name="Oguiza J.A."/>
            <person name="Perez G."/>
            <person name="Pisabarro A.G."/>
            <person name="Ramirez L."/>
            <person name="Santoyo F."/>
            <person name="Master E."/>
            <person name="Coutinho P.M."/>
            <person name="Henrissat B."/>
            <person name="Lombard V."/>
            <person name="Magnuson J.K."/>
            <person name="Kuees U."/>
            <person name="Hori C."/>
            <person name="Igarashi K."/>
            <person name="Samejima M."/>
            <person name="Held B.W."/>
            <person name="Barry K.W."/>
            <person name="LaButti K.M."/>
            <person name="Lapidus A."/>
            <person name="Lindquist E.A."/>
            <person name="Lucas S.M."/>
            <person name="Riley R."/>
            <person name="Salamov A.A."/>
            <person name="Hoffmeister D."/>
            <person name="Schwenk D."/>
            <person name="Hadar Y."/>
            <person name="Yarden O."/>
            <person name="de Vries R.P."/>
            <person name="Wiebenga A."/>
            <person name="Stenlid J."/>
            <person name="Eastwood D."/>
            <person name="Grigoriev I.V."/>
            <person name="Berka R.M."/>
            <person name="Blanchette R.A."/>
            <person name="Kersten P."/>
            <person name="Martinez A.T."/>
            <person name="Vicuna R."/>
            <person name="Cullen D."/>
        </authorList>
    </citation>
    <scope>NUCLEOTIDE SEQUENCE [LARGE SCALE GENOMIC DNA]</scope>
    <source>
        <strain evidence="18 19">B</strain>
    </source>
</reference>
<accession>M2Q6R2</accession>
<sequence>MVEVKNKVCLIVHDGWGIAPEKGMKGDAIDAGETKNMDSIAETHSYRTLAAHGLAVGLSDGLMGNSEVGHLNIGAGRIVWQDIVKIDVSIKKRQFHKSDKIVDSCKRAKDGNGRLHLLGLVSDGGVHSHIHHLYALLETAKEIGVPHVYIHFFGDGRDTAPRSAAGYAKDLLEFLEKEKYGQIATVVGRYYAMDRDKRWERVKIAVDGLVKGEGEKADDVVKAIEEHYKKDETDEFLKPIILSEEGRIKDGDTLFFFNYRSDRMREITTVFGLPDKPMEVDVPKDLHITTMSRYNAEFPFPVAFPPLPMTNVLAEWLATQGVKQAHVAETEKYAHVTFFFNGGVEKQFENEERFMIPSPKVPTYDKQPEMSVQGVADKVAELVKKGEYDFVMCNFAPPDMVGHTGVYDAAVEAITATDKAVGTVYKACEEAGYVLLITADHGNAEQMINPETGNPHTAHTTNPVPFIMTGDPKKLQFTVDKKDEDEEEGALCDVAPTILDLLVRGVLCYLCDRVWLAEYASHVQGLPKPEEMTGRSLLAKSE</sequence>
<dbReference type="Gene3D" id="3.40.1450.10">
    <property type="entry name" value="BPG-independent phosphoglycerate mutase, domain B"/>
    <property type="match status" value="1"/>
</dbReference>
<dbReference type="InterPro" id="IPR006124">
    <property type="entry name" value="Metalloenzyme"/>
</dbReference>
<dbReference type="FunFam" id="3.40.1450.10:FF:000001">
    <property type="entry name" value="2,3-bisphosphoglycerate-independent phosphoglycerate mutase"/>
    <property type="match status" value="1"/>
</dbReference>
<dbReference type="EC" id="5.4.2.12" evidence="6"/>
<evidence type="ECO:0000256" key="9">
    <source>
        <dbReference type="ARBA" id="ARBA00023211"/>
    </source>
</evidence>
<evidence type="ECO:0000256" key="14">
    <source>
        <dbReference type="PIRSR" id="PIRSR001492-2"/>
    </source>
</evidence>
<evidence type="ECO:0000256" key="11">
    <source>
        <dbReference type="ARBA" id="ARBA00071648"/>
    </source>
</evidence>
<feature type="binding site" evidence="14">
    <location>
        <position position="127"/>
    </location>
    <ligand>
        <name>substrate</name>
    </ligand>
</feature>
<evidence type="ECO:0000256" key="8">
    <source>
        <dbReference type="ARBA" id="ARBA00023152"/>
    </source>
</evidence>
<feature type="binding site" evidence="15">
    <location>
        <position position="399"/>
    </location>
    <ligand>
        <name>Mn(2+)</name>
        <dbReference type="ChEBI" id="CHEBI:29035"/>
        <label>1</label>
    </ligand>
</feature>
<dbReference type="HOGENOM" id="CLU_026099_2_0_1"/>
<protein>
    <recommendedName>
        <fullName evidence="11">2,3-bisphosphoglycerate-independent phosphoglycerate mutase</fullName>
        <ecNumber evidence="6">5.4.2.12</ecNumber>
    </recommendedName>
    <alternativeName>
        <fullName evidence="12">Cofactor-independent phosphoglycerate mutase homolog</fullName>
    </alternativeName>
</protein>
<feature type="binding site" evidence="15">
    <location>
        <position position="403"/>
    </location>
    <ligand>
        <name>Mn(2+)</name>
        <dbReference type="ChEBI" id="CHEBI:29035"/>
        <label>1</label>
    </ligand>
</feature>
<dbReference type="GO" id="GO:0005737">
    <property type="term" value="C:cytoplasm"/>
    <property type="evidence" value="ECO:0007669"/>
    <property type="project" value="InterPro"/>
</dbReference>
<evidence type="ECO:0000256" key="6">
    <source>
        <dbReference type="ARBA" id="ARBA00012026"/>
    </source>
</evidence>
<dbReference type="UniPathway" id="UPA00109">
    <property type="reaction ID" value="UER00186"/>
</dbReference>
<dbReference type="InterPro" id="IPR011258">
    <property type="entry name" value="BPG-indep_PGM_N"/>
</dbReference>
<feature type="binding site" evidence="14">
    <location>
        <position position="195"/>
    </location>
    <ligand>
        <name>substrate</name>
    </ligand>
</feature>
<dbReference type="CDD" id="cd16010">
    <property type="entry name" value="iPGM"/>
    <property type="match status" value="1"/>
</dbReference>
<keyword evidence="7 15" id="KW-0479">Metal-binding</keyword>
<comment type="function">
    <text evidence="3">Catalyzes the interconversion of 2-phosphoglycerate and 3-phosphoglycerate.</text>
</comment>
<feature type="binding site" evidence="15">
    <location>
        <position position="441"/>
    </location>
    <ligand>
        <name>Mn(2+)</name>
        <dbReference type="ChEBI" id="CHEBI:29035"/>
        <label>2</label>
    </ligand>
</feature>
<keyword evidence="19" id="KW-1185">Reference proteome</keyword>
<evidence type="ECO:0000256" key="7">
    <source>
        <dbReference type="ARBA" id="ARBA00022723"/>
    </source>
</evidence>
<dbReference type="PIRSF" id="PIRSF001492">
    <property type="entry name" value="IPGAM"/>
    <property type="match status" value="1"/>
</dbReference>
<name>M2Q6R2_CERS8</name>
<dbReference type="STRING" id="914234.M2Q6R2"/>
<dbReference type="GO" id="GO:0006096">
    <property type="term" value="P:glycolytic process"/>
    <property type="evidence" value="ECO:0007669"/>
    <property type="project" value="UniProtKB-UniPathway"/>
</dbReference>
<organism evidence="18 19">
    <name type="scientific">Ceriporiopsis subvermispora (strain B)</name>
    <name type="common">White-rot fungus</name>
    <name type="synonym">Gelatoporia subvermispora</name>
    <dbReference type="NCBI Taxonomy" id="914234"/>
    <lineage>
        <taxon>Eukaryota</taxon>
        <taxon>Fungi</taxon>
        <taxon>Dikarya</taxon>
        <taxon>Basidiomycota</taxon>
        <taxon>Agaricomycotina</taxon>
        <taxon>Agaricomycetes</taxon>
        <taxon>Polyporales</taxon>
        <taxon>Gelatoporiaceae</taxon>
        <taxon>Gelatoporia</taxon>
    </lineage>
</organism>
<dbReference type="OrthoDB" id="1886626at2759"/>
<dbReference type="PANTHER" id="PTHR31637">
    <property type="entry name" value="2,3-BISPHOSPHOGLYCERATE-INDEPENDENT PHOSPHOGLYCERATE MUTASE"/>
    <property type="match status" value="1"/>
</dbReference>
<feature type="binding site" evidence="14">
    <location>
        <begin position="260"/>
        <end position="263"/>
    </location>
    <ligand>
        <name>substrate</name>
    </ligand>
</feature>
<dbReference type="SUPFAM" id="SSF53649">
    <property type="entry name" value="Alkaline phosphatase-like"/>
    <property type="match status" value="1"/>
</dbReference>
<dbReference type="Proteomes" id="UP000016930">
    <property type="component" value="Unassembled WGS sequence"/>
</dbReference>
<keyword evidence="10" id="KW-0413">Isomerase</keyword>
<feature type="active site" description="Phosphoserine intermediate" evidence="13">
    <location>
        <position position="66"/>
    </location>
</feature>
<dbReference type="InterPro" id="IPR017850">
    <property type="entry name" value="Alkaline_phosphatase_core_sf"/>
</dbReference>
<dbReference type="PANTHER" id="PTHR31637:SF0">
    <property type="entry name" value="2,3-BISPHOSPHOGLYCERATE-INDEPENDENT PHOSPHOGLYCERATE MUTASE"/>
    <property type="match status" value="1"/>
</dbReference>